<dbReference type="Proteomes" id="UP001187192">
    <property type="component" value="Unassembled WGS sequence"/>
</dbReference>
<evidence type="ECO:0000313" key="3">
    <source>
        <dbReference type="Proteomes" id="UP001187192"/>
    </source>
</evidence>
<organism evidence="2 3">
    <name type="scientific">Ficus carica</name>
    <name type="common">Common fig</name>
    <dbReference type="NCBI Taxonomy" id="3494"/>
    <lineage>
        <taxon>Eukaryota</taxon>
        <taxon>Viridiplantae</taxon>
        <taxon>Streptophyta</taxon>
        <taxon>Embryophyta</taxon>
        <taxon>Tracheophyta</taxon>
        <taxon>Spermatophyta</taxon>
        <taxon>Magnoliopsida</taxon>
        <taxon>eudicotyledons</taxon>
        <taxon>Gunneridae</taxon>
        <taxon>Pentapetalae</taxon>
        <taxon>rosids</taxon>
        <taxon>fabids</taxon>
        <taxon>Rosales</taxon>
        <taxon>Moraceae</taxon>
        <taxon>Ficeae</taxon>
        <taxon>Ficus</taxon>
    </lineage>
</organism>
<dbReference type="Pfam" id="PF03732">
    <property type="entry name" value="Retrotrans_gag"/>
    <property type="match status" value="1"/>
</dbReference>
<comment type="caution">
    <text evidence="2">The sequence shown here is derived from an EMBL/GenBank/DDBJ whole genome shotgun (WGS) entry which is preliminary data.</text>
</comment>
<reference evidence="2" key="1">
    <citation type="submission" date="2023-07" db="EMBL/GenBank/DDBJ databases">
        <title>draft genome sequence of fig (Ficus carica).</title>
        <authorList>
            <person name="Takahashi T."/>
            <person name="Nishimura K."/>
        </authorList>
    </citation>
    <scope>NUCLEOTIDE SEQUENCE</scope>
</reference>
<evidence type="ECO:0000313" key="2">
    <source>
        <dbReference type="EMBL" id="GMN45994.1"/>
    </source>
</evidence>
<feature type="domain" description="Retrotransposon gag" evidence="1">
    <location>
        <begin position="9"/>
        <end position="50"/>
    </location>
</feature>
<sequence length="72" mass="8412">MSMTKEHYDELDNFCQGNLSVTEAVKRFNQLARLCPNMMPTEEEHLRRMLKMPRPFGVKPNSKIVWSKVQSG</sequence>
<name>A0AA88A575_FICCA</name>
<accession>A0AA88A575</accession>
<protein>
    <recommendedName>
        <fullName evidence="1">Retrotransposon gag domain-containing protein</fullName>
    </recommendedName>
</protein>
<gene>
    <name evidence="2" type="ORF">TIFTF001_015195</name>
</gene>
<dbReference type="InterPro" id="IPR005162">
    <property type="entry name" value="Retrotrans_gag_dom"/>
</dbReference>
<keyword evidence="3" id="KW-1185">Reference proteome</keyword>
<proteinExistence type="predicted"/>
<dbReference type="EMBL" id="BTGU01000021">
    <property type="protein sequence ID" value="GMN45994.1"/>
    <property type="molecule type" value="Genomic_DNA"/>
</dbReference>
<dbReference type="AlphaFoldDB" id="A0AA88A575"/>
<evidence type="ECO:0000259" key="1">
    <source>
        <dbReference type="Pfam" id="PF03732"/>
    </source>
</evidence>